<protein>
    <submittedName>
        <fullName evidence="2">Uncharacterized protein</fullName>
    </submittedName>
</protein>
<name>A0ABD6RE97_BACTU</name>
<evidence type="ECO:0000256" key="1">
    <source>
        <dbReference type="SAM" id="SignalP"/>
    </source>
</evidence>
<evidence type="ECO:0000313" key="3">
    <source>
        <dbReference type="Proteomes" id="UP000190187"/>
    </source>
</evidence>
<comment type="caution">
    <text evidence="2">The sequence shown here is derived from an EMBL/GenBank/DDBJ whole genome shotgun (WGS) entry which is preliminary data.</text>
</comment>
<gene>
    <name evidence="2" type="ORF">BVF97_01490</name>
</gene>
<evidence type="ECO:0000313" key="2">
    <source>
        <dbReference type="EMBL" id="OPD55083.1"/>
    </source>
</evidence>
<dbReference type="AlphaFoldDB" id="A0ABD6RE97"/>
<sequence>MFKKLTIGTFAIGIMFSGVTGVSAAQINDAPLKASDNKCAQKKHKFSQLFNSPKVPENYTKNGVTGKLVCTYEGPVGWIGYYN</sequence>
<reference evidence="2 3" key="1">
    <citation type="submission" date="2017-01" db="EMBL/GenBank/DDBJ databases">
        <title>Draft Genome Sequence of Bacillus thuringiensis DNG9.</title>
        <authorList>
            <person name="Rosana A.R."/>
            <person name="Daas M.S."/>
            <person name="Acedo J.Z."/>
            <person name="Case R.J."/>
            <person name="Vederas J.C."/>
            <person name="Nateche F."/>
            <person name="Kebbouche-Gana S."/>
        </authorList>
    </citation>
    <scope>NUCLEOTIDE SEQUENCE [LARGE SCALE GENOMIC DNA]</scope>
    <source>
        <strain evidence="2 3">DNG9</strain>
    </source>
</reference>
<dbReference type="RefSeq" id="WP_078993304.1">
    <property type="nucleotide sequence ID" value="NZ_MSTN01000001.1"/>
</dbReference>
<accession>A0ABD6RE97</accession>
<dbReference type="Proteomes" id="UP000190187">
    <property type="component" value="Unassembled WGS sequence"/>
</dbReference>
<dbReference type="EMBL" id="MSTN01000001">
    <property type="protein sequence ID" value="OPD55083.1"/>
    <property type="molecule type" value="Genomic_DNA"/>
</dbReference>
<feature type="chain" id="PRO_5044741808" evidence="1">
    <location>
        <begin position="25"/>
        <end position="83"/>
    </location>
</feature>
<keyword evidence="1" id="KW-0732">Signal</keyword>
<organism evidence="2 3">
    <name type="scientific">Bacillus thuringiensis</name>
    <dbReference type="NCBI Taxonomy" id="1428"/>
    <lineage>
        <taxon>Bacteria</taxon>
        <taxon>Bacillati</taxon>
        <taxon>Bacillota</taxon>
        <taxon>Bacilli</taxon>
        <taxon>Bacillales</taxon>
        <taxon>Bacillaceae</taxon>
        <taxon>Bacillus</taxon>
        <taxon>Bacillus cereus group</taxon>
    </lineage>
</organism>
<feature type="signal peptide" evidence="1">
    <location>
        <begin position="1"/>
        <end position="24"/>
    </location>
</feature>
<proteinExistence type="predicted"/>